<reference evidence="1 2" key="1">
    <citation type="submission" date="2020-06" db="EMBL/GenBank/DDBJ databases">
        <title>Interaction of electrochemicaly active bacteria, Geobacter bremensis R4 on different carbon anode.</title>
        <authorList>
            <person name="Meng L."/>
            <person name="Yoshida N."/>
        </authorList>
    </citation>
    <scope>NUCLEOTIDE SEQUENCE [LARGE SCALE GENOMIC DNA]</scope>
    <source>
        <strain evidence="1 2">R4</strain>
    </source>
</reference>
<dbReference type="Proteomes" id="UP000515472">
    <property type="component" value="Chromosome"/>
</dbReference>
<organism evidence="1 2">
    <name type="scientific">Citrifermentans bremense</name>
    <dbReference type="NCBI Taxonomy" id="60035"/>
    <lineage>
        <taxon>Bacteria</taxon>
        <taxon>Pseudomonadati</taxon>
        <taxon>Thermodesulfobacteriota</taxon>
        <taxon>Desulfuromonadia</taxon>
        <taxon>Geobacterales</taxon>
        <taxon>Geobacteraceae</taxon>
        <taxon>Citrifermentans</taxon>
    </lineage>
</organism>
<evidence type="ECO:0000313" key="2">
    <source>
        <dbReference type="Proteomes" id="UP000515472"/>
    </source>
</evidence>
<keyword evidence="2" id="KW-1185">Reference proteome</keyword>
<dbReference type="EMBL" id="AP023213">
    <property type="protein sequence ID" value="BCO11328.1"/>
    <property type="molecule type" value="Genomic_DNA"/>
</dbReference>
<sequence>MHTFDKNSPRTAPAENWFSLRQRHGCRVRRPAAGVRTAAI</sequence>
<protein>
    <submittedName>
        <fullName evidence="1">Uncharacterized protein</fullName>
    </submittedName>
</protein>
<dbReference type="AlphaFoldDB" id="A0A7R7FS59"/>
<gene>
    <name evidence="1" type="ORF">GEOBRER4_n1630</name>
</gene>
<accession>A0A7R7FS59</accession>
<name>A0A7R7FS59_9BACT</name>
<proteinExistence type="predicted"/>
<evidence type="ECO:0000313" key="1">
    <source>
        <dbReference type="EMBL" id="BCO11328.1"/>
    </source>
</evidence>